<evidence type="ECO:0000313" key="9">
    <source>
        <dbReference type="EMBL" id="EJU03704.1"/>
    </source>
</evidence>
<comment type="pathway">
    <text evidence="6">tRNA modification; N(7)-methylguanine-tRNA biosynthesis.</text>
</comment>
<organism evidence="9 10">
    <name type="scientific">Dacryopinax primogenitus (strain DJM 731)</name>
    <name type="common">Brown rot fungus</name>
    <dbReference type="NCBI Taxonomy" id="1858805"/>
    <lineage>
        <taxon>Eukaryota</taxon>
        <taxon>Fungi</taxon>
        <taxon>Dikarya</taxon>
        <taxon>Basidiomycota</taxon>
        <taxon>Agaricomycotina</taxon>
        <taxon>Dacrymycetes</taxon>
        <taxon>Dacrymycetales</taxon>
        <taxon>Dacrymycetaceae</taxon>
        <taxon>Dacryopinax</taxon>
    </lineage>
</organism>
<keyword evidence="4 6" id="KW-0677">Repeat</keyword>
<feature type="compositionally biased region" description="Basic and acidic residues" evidence="8">
    <location>
        <begin position="431"/>
        <end position="444"/>
    </location>
</feature>
<dbReference type="InterPro" id="IPR001680">
    <property type="entry name" value="WD40_rpt"/>
</dbReference>
<evidence type="ECO:0000256" key="5">
    <source>
        <dbReference type="ARBA" id="ARBA00023242"/>
    </source>
</evidence>
<dbReference type="GO" id="GO:0005829">
    <property type="term" value="C:cytosol"/>
    <property type="evidence" value="ECO:0007669"/>
    <property type="project" value="TreeGrafter"/>
</dbReference>
<evidence type="ECO:0000256" key="3">
    <source>
        <dbReference type="ARBA" id="ARBA00022694"/>
    </source>
</evidence>
<evidence type="ECO:0000256" key="6">
    <source>
        <dbReference type="HAMAP-Rule" id="MF_03056"/>
    </source>
</evidence>
<evidence type="ECO:0000256" key="4">
    <source>
        <dbReference type="ARBA" id="ARBA00022737"/>
    </source>
</evidence>
<evidence type="ECO:0000256" key="8">
    <source>
        <dbReference type="SAM" id="MobiDB-lite"/>
    </source>
</evidence>
<dbReference type="PANTHER" id="PTHR16288:SF0">
    <property type="entry name" value="TRNA (GUANINE-N(7)-)-METHYLTRANSFERASE NON-CATALYTIC SUBUNIT WDR4"/>
    <property type="match status" value="1"/>
</dbReference>
<dbReference type="Pfam" id="PF00400">
    <property type="entry name" value="WD40"/>
    <property type="match status" value="1"/>
</dbReference>
<keyword evidence="5 6" id="KW-0539">Nucleus</keyword>
<name>M5G4Y0_DACPD</name>
<evidence type="ECO:0000256" key="7">
    <source>
        <dbReference type="PROSITE-ProRule" id="PRU00221"/>
    </source>
</evidence>
<comment type="function">
    <text evidence="6">Required for the formation of N(7)-methylguanine at position 46 (m7G46) in tRNA. In the complex, it is required to stabilize and induce conformational changes of the catalytic subunit.</text>
</comment>
<dbReference type="OrthoDB" id="339900at2759"/>
<keyword evidence="2 6" id="KW-0853">WD repeat</keyword>
<feature type="repeat" description="WD" evidence="7">
    <location>
        <begin position="186"/>
        <end position="228"/>
    </location>
</feature>
<dbReference type="PROSITE" id="PS50082">
    <property type="entry name" value="WD_REPEATS_2"/>
    <property type="match status" value="1"/>
</dbReference>
<dbReference type="Proteomes" id="UP000030653">
    <property type="component" value="Unassembled WGS sequence"/>
</dbReference>
<comment type="subcellular location">
    <subcellularLocation>
        <location evidence="1 6">Nucleus</location>
    </subcellularLocation>
</comment>
<evidence type="ECO:0000313" key="10">
    <source>
        <dbReference type="Proteomes" id="UP000030653"/>
    </source>
</evidence>
<dbReference type="HOGENOM" id="CLU_023695_0_0_1"/>
<dbReference type="GO" id="GO:0106004">
    <property type="term" value="P:tRNA (guanine-N7)-methylation"/>
    <property type="evidence" value="ECO:0007669"/>
    <property type="project" value="UniProtKB-UniRule"/>
</dbReference>
<dbReference type="AlphaFoldDB" id="M5G4Y0"/>
<accession>M5G4Y0</accession>
<dbReference type="UniPathway" id="UPA00989"/>
<feature type="compositionally biased region" description="Basic and acidic residues" evidence="8">
    <location>
        <begin position="256"/>
        <end position="265"/>
    </location>
</feature>
<dbReference type="RefSeq" id="XP_040630598.1">
    <property type="nucleotide sequence ID" value="XM_040769925.1"/>
</dbReference>
<protein>
    <submittedName>
        <fullName evidence="9">WD40 repeat-like protein</fullName>
    </submittedName>
</protein>
<evidence type="ECO:0000256" key="1">
    <source>
        <dbReference type="ARBA" id="ARBA00004123"/>
    </source>
</evidence>
<dbReference type="GO" id="GO:0043527">
    <property type="term" value="C:tRNA methyltransferase complex"/>
    <property type="evidence" value="ECO:0007669"/>
    <property type="project" value="TreeGrafter"/>
</dbReference>
<dbReference type="HAMAP" id="MF_03056">
    <property type="entry name" value="TRM82"/>
    <property type="match status" value="1"/>
</dbReference>
<dbReference type="Gene3D" id="2.130.10.10">
    <property type="entry name" value="YVTN repeat-like/Quinoprotein amine dehydrogenase"/>
    <property type="match status" value="1"/>
</dbReference>
<keyword evidence="10" id="KW-1185">Reference proteome</keyword>
<proteinExistence type="inferred from homology"/>
<feature type="region of interest" description="Disordered" evidence="8">
    <location>
        <begin position="423"/>
        <end position="464"/>
    </location>
</feature>
<dbReference type="GO" id="GO:0005634">
    <property type="term" value="C:nucleus"/>
    <property type="evidence" value="ECO:0007669"/>
    <property type="project" value="UniProtKB-SubCell"/>
</dbReference>
<evidence type="ECO:0000256" key="2">
    <source>
        <dbReference type="ARBA" id="ARBA00022574"/>
    </source>
</evidence>
<dbReference type="OMA" id="HANTIWN"/>
<feature type="region of interest" description="Disordered" evidence="8">
    <location>
        <begin position="110"/>
        <end position="138"/>
    </location>
</feature>
<comment type="similarity">
    <text evidence="6">Belongs to the WD repeat TRM82 family.</text>
</comment>
<sequence>MAPYPMTHISVGSSYAVIAAGPWLHVLDTKSGEVLAQEDTGLPVRVLAVDDSFHHVATTGDDKKLVIRQRESLSILSSRELPKRATAIAFVDKNTLVVADKFGDVFHYPIHPPVSTEPDPNPNPNPSDTDNDTDVSPSDTSLLLGHVSIVTALQLSHDRKHILTADRDEHIRVSRFPQGFVIERFLFGHRRYVTALHIPPFAPERLISGGGEPQLFVWNWTSGQLLQTLGYESQARQYMCVKPWRKRGKAFADASKKGKLAREEDTGVDGDVEDEGKKEGLEEVQGPEDTEIVFAVGKISTLGTEEGGMVLFFLIGCSALFYVPFPSPSLPDPQVQALPVGKPVLDFRVSGHAVWVSVDEGWPENEGKDAGGVKLVVWEGGFVEQAEHPLLRGINSCSHHATPDQLNTLESYQPLLLLPKYGEEASPDEDWGPKDRPGAKSEGRKKTREMLLAAQGGGKKRKAS</sequence>
<dbReference type="InterPro" id="IPR028884">
    <property type="entry name" value="Trm82"/>
</dbReference>
<dbReference type="InterPro" id="IPR015943">
    <property type="entry name" value="WD40/YVTN_repeat-like_dom_sf"/>
</dbReference>
<keyword evidence="3 6" id="KW-0819">tRNA processing</keyword>
<dbReference type="SMART" id="SM00320">
    <property type="entry name" value="WD40"/>
    <property type="match status" value="3"/>
</dbReference>
<dbReference type="SUPFAM" id="SSF50978">
    <property type="entry name" value="WD40 repeat-like"/>
    <property type="match status" value="1"/>
</dbReference>
<reference evidence="9 10" key="1">
    <citation type="journal article" date="2012" name="Science">
        <title>The Paleozoic origin of enzymatic lignin decomposition reconstructed from 31 fungal genomes.</title>
        <authorList>
            <person name="Floudas D."/>
            <person name="Binder M."/>
            <person name="Riley R."/>
            <person name="Barry K."/>
            <person name="Blanchette R.A."/>
            <person name="Henrissat B."/>
            <person name="Martinez A.T."/>
            <person name="Otillar R."/>
            <person name="Spatafora J.W."/>
            <person name="Yadav J.S."/>
            <person name="Aerts A."/>
            <person name="Benoit I."/>
            <person name="Boyd A."/>
            <person name="Carlson A."/>
            <person name="Copeland A."/>
            <person name="Coutinho P.M."/>
            <person name="de Vries R.P."/>
            <person name="Ferreira P."/>
            <person name="Findley K."/>
            <person name="Foster B."/>
            <person name="Gaskell J."/>
            <person name="Glotzer D."/>
            <person name="Gorecki P."/>
            <person name="Heitman J."/>
            <person name="Hesse C."/>
            <person name="Hori C."/>
            <person name="Igarashi K."/>
            <person name="Jurgens J.A."/>
            <person name="Kallen N."/>
            <person name="Kersten P."/>
            <person name="Kohler A."/>
            <person name="Kuees U."/>
            <person name="Kumar T.K.A."/>
            <person name="Kuo A."/>
            <person name="LaButti K."/>
            <person name="Larrondo L.F."/>
            <person name="Lindquist E."/>
            <person name="Ling A."/>
            <person name="Lombard V."/>
            <person name="Lucas S."/>
            <person name="Lundell T."/>
            <person name="Martin R."/>
            <person name="McLaughlin D.J."/>
            <person name="Morgenstern I."/>
            <person name="Morin E."/>
            <person name="Murat C."/>
            <person name="Nagy L.G."/>
            <person name="Nolan M."/>
            <person name="Ohm R.A."/>
            <person name="Patyshakuliyeva A."/>
            <person name="Rokas A."/>
            <person name="Ruiz-Duenas F.J."/>
            <person name="Sabat G."/>
            <person name="Salamov A."/>
            <person name="Samejima M."/>
            <person name="Schmutz J."/>
            <person name="Slot J.C."/>
            <person name="St John F."/>
            <person name="Stenlid J."/>
            <person name="Sun H."/>
            <person name="Sun S."/>
            <person name="Syed K."/>
            <person name="Tsang A."/>
            <person name="Wiebenga A."/>
            <person name="Young D."/>
            <person name="Pisabarro A."/>
            <person name="Eastwood D.C."/>
            <person name="Martin F."/>
            <person name="Cullen D."/>
            <person name="Grigoriev I.V."/>
            <person name="Hibbett D.S."/>
        </authorList>
    </citation>
    <scope>NUCLEOTIDE SEQUENCE [LARGE SCALE GENOMIC DNA]</scope>
    <source>
        <strain evidence="9 10">DJM-731 SS1</strain>
    </source>
</reference>
<dbReference type="InterPro" id="IPR036322">
    <property type="entry name" value="WD40_repeat_dom_sf"/>
</dbReference>
<feature type="region of interest" description="Disordered" evidence="8">
    <location>
        <begin position="256"/>
        <end position="284"/>
    </location>
</feature>
<dbReference type="PANTHER" id="PTHR16288">
    <property type="entry name" value="WD40 REPEAT PROTEIN 4"/>
    <property type="match status" value="1"/>
</dbReference>
<dbReference type="GeneID" id="63684987"/>
<dbReference type="EMBL" id="JH795859">
    <property type="protein sequence ID" value="EJU03704.1"/>
    <property type="molecule type" value="Genomic_DNA"/>
</dbReference>
<dbReference type="STRING" id="1858805.M5G4Y0"/>
<gene>
    <name evidence="9" type="ORF">DACRYDRAFT_115056</name>
</gene>